<dbReference type="AlphaFoldDB" id="A0A9P9L0Z6"/>
<evidence type="ECO:0000313" key="2">
    <source>
        <dbReference type="EMBL" id="KAH7271998.1"/>
    </source>
</evidence>
<keyword evidence="1" id="KW-0472">Membrane</keyword>
<dbReference type="Proteomes" id="UP000736672">
    <property type="component" value="Unassembled WGS sequence"/>
</dbReference>
<name>A0A9P9L0Z6_FUSSL</name>
<proteinExistence type="predicted"/>
<protein>
    <submittedName>
        <fullName evidence="2">Uncharacterized protein</fullName>
    </submittedName>
</protein>
<evidence type="ECO:0000256" key="1">
    <source>
        <dbReference type="SAM" id="Phobius"/>
    </source>
</evidence>
<sequence>MGQAPRQARQGFSNQQRWVSSRFREAAEPGWGDFSVCGLGDRDMPVLCGAGDAQHLTSVSINKSWSWNCLTFLTSLKRPFPRRGCFRDKNVPNCDETFEYQTDSSRSGCCTRPSVPTEQRLMVSGQVMIAWSSVESALCCFFVSFVFPYHMSHS</sequence>
<feature type="transmembrane region" description="Helical" evidence="1">
    <location>
        <begin position="129"/>
        <end position="151"/>
    </location>
</feature>
<reference evidence="2" key="1">
    <citation type="journal article" date="2021" name="Nat. Commun.">
        <title>Genetic determinants of endophytism in the Arabidopsis root mycobiome.</title>
        <authorList>
            <person name="Mesny F."/>
            <person name="Miyauchi S."/>
            <person name="Thiergart T."/>
            <person name="Pickel B."/>
            <person name="Atanasova L."/>
            <person name="Karlsson M."/>
            <person name="Huettel B."/>
            <person name="Barry K.W."/>
            <person name="Haridas S."/>
            <person name="Chen C."/>
            <person name="Bauer D."/>
            <person name="Andreopoulos W."/>
            <person name="Pangilinan J."/>
            <person name="LaButti K."/>
            <person name="Riley R."/>
            <person name="Lipzen A."/>
            <person name="Clum A."/>
            <person name="Drula E."/>
            <person name="Henrissat B."/>
            <person name="Kohler A."/>
            <person name="Grigoriev I.V."/>
            <person name="Martin F.M."/>
            <person name="Hacquard S."/>
        </authorList>
    </citation>
    <scope>NUCLEOTIDE SEQUENCE</scope>
    <source>
        <strain evidence="2">FSSC 5 MPI-SDFR-AT-0091</strain>
    </source>
</reference>
<comment type="caution">
    <text evidence="2">The sequence shown here is derived from an EMBL/GenBank/DDBJ whole genome shotgun (WGS) entry which is preliminary data.</text>
</comment>
<keyword evidence="3" id="KW-1185">Reference proteome</keyword>
<keyword evidence="1" id="KW-0812">Transmembrane</keyword>
<organism evidence="2 3">
    <name type="scientific">Fusarium solani</name>
    <name type="common">Filamentous fungus</name>
    <dbReference type="NCBI Taxonomy" id="169388"/>
    <lineage>
        <taxon>Eukaryota</taxon>
        <taxon>Fungi</taxon>
        <taxon>Dikarya</taxon>
        <taxon>Ascomycota</taxon>
        <taxon>Pezizomycotina</taxon>
        <taxon>Sordariomycetes</taxon>
        <taxon>Hypocreomycetidae</taxon>
        <taxon>Hypocreales</taxon>
        <taxon>Nectriaceae</taxon>
        <taxon>Fusarium</taxon>
        <taxon>Fusarium solani species complex</taxon>
    </lineage>
</organism>
<dbReference type="EMBL" id="JAGTJS010000003">
    <property type="protein sequence ID" value="KAH7271998.1"/>
    <property type="molecule type" value="Genomic_DNA"/>
</dbReference>
<accession>A0A9P9L0Z6</accession>
<evidence type="ECO:0000313" key="3">
    <source>
        <dbReference type="Proteomes" id="UP000736672"/>
    </source>
</evidence>
<keyword evidence="1" id="KW-1133">Transmembrane helix</keyword>
<gene>
    <name evidence="2" type="ORF">B0J15DRAFT_480692</name>
</gene>